<dbReference type="GeneID" id="17303930"/>
<organism evidence="2">
    <name type="scientific">Guillardia theta (strain CCMP2712)</name>
    <name type="common">Cryptophyte</name>
    <dbReference type="NCBI Taxonomy" id="905079"/>
    <lineage>
        <taxon>Eukaryota</taxon>
        <taxon>Cryptophyceae</taxon>
        <taxon>Pyrenomonadales</taxon>
        <taxon>Geminigeraceae</taxon>
        <taxon>Guillardia</taxon>
    </lineage>
</organism>
<protein>
    <recommendedName>
        <fullName evidence="1">PDZ domain-containing protein</fullName>
    </recommendedName>
</protein>
<evidence type="ECO:0000313" key="2">
    <source>
        <dbReference type="EMBL" id="EKX47275.1"/>
    </source>
</evidence>
<proteinExistence type="predicted"/>
<dbReference type="Proteomes" id="UP000011087">
    <property type="component" value="Unassembled WGS sequence"/>
</dbReference>
<dbReference type="KEGG" id="gtt:GUITHDRAFT_106725"/>
<dbReference type="EnsemblProtists" id="EKX47275">
    <property type="protein sequence ID" value="EKX47275"/>
    <property type="gene ID" value="GUITHDRAFT_106725"/>
</dbReference>
<evidence type="ECO:0000313" key="3">
    <source>
        <dbReference type="EnsemblProtists" id="EKX47275"/>
    </source>
</evidence>
<evidence type="ECO:0000313" key="4">
    <source>
        <dbReference type="Proteomes" id="UP000011087"/>
    </source>
</evidence>
<dbReference type="EMBL" id="JH992990">
    <property type="protein sequence ID" value="EKX47275.1"/>
    <property type="molecule type" value="Genomic_DNA"/>
</dbReference>
<dbReference type="InterPro" id="IPR041489">
    <property type="entry name" value="PDZ_6"/>
</dbReference>
<dbReference type="SUPFAM" id="SSF50156">
    <property type="entry name" value="PDZ domain-like"/>
    <property type="match status" value="1"/>
</dbReference>
<reference evidence="3" key="3">
    <citation type="submission" date="2015-06" db="UniProtKB">
        <authorList>
            <consortium name="EnsemblProtists"/>
        </authorList>
    </citation>
    <scope>IDENTIFICATION</scope>
</reference>
<sequence length="151" mass="16049">MDIMDWIASLTNCCGGPKAGSHENEAGGHLISGPKPGAKIGVGIIFLAREKSQQLIVAGVAPSSPAELCNEIVIGEELVSVDGADVKCMSPLTLRDYMLGPVGSKVQLGFRRPDGDAHERVRYVTLQRSWNNHLGQKVLISEIDAISSPST</sequence>
<dbReference type="Gene3D" id="2.30.42.10">
    <property type="match status" value="1"/>
</dbReference>
<dbReference type="InterPro" id="IPR036034">
    <property type="entry name" value="PDZ_sf"/>
</dbReference>
<dbReference type="InterPro" id="IPR001478">
    <property type="entry name" value="PDZ"/>
</dbReference>
<dbReference type="AlphaFoldDB" id="L1JGS9"/>
<gene>
    <name evidence="2" type="ORF">GUITHDRAFT_106725</name>
</gene>
<dbReference type="RefSeq" id="XP_005834255.1">
    <property type="nucleotide sequence ID" value="XM_005834198.1"/>
</dbReference>
<reference evidence="4" key="2">
    <citation type="submission" date="2012-11" db="EMBL/GenBank/DDBJ databases">
        <authorList>
            <person name="Kuo A."/>
            <person name="Curtis B.A."/>
            <person name="Tanifuji G."/>
            <person name="Burki F."/>
            <person name="Gruber A."/>
            <person name="Irimia M."/>
            <person name="Maruyama S."/>
            <person name="Arias M.C."/>
            <person name="Ball S.G."/>
            <person name="Gile G.H."/>
            <person name="Hirakawa Y."/>
            <person name="Hopkins J.F."/>
            <person name="Rensing S.A."/>
            <person name="Schmutz J."/>
            <person name="Symeonidi A."/>
            <person name="Elias M."/>
            <person name="Eveleigh R.J."/>
            <person name="Herman E.K."/>
            <person name="Klute M.J."/>
            <person name="Nakayama T."/>
            <person name="Obornik M."/>
            <person name="Reyes-Prieto A."/>
            <person name="Armbrust E.V."/>
            <person name="Aves S.J."/>
            <person name="Beiko R.G."/>
            <person name="Coutinho P."/>
            <person name="Dacks J.B."/>
            <person name="Durnford D.G."/>
            <person name="Fast N.M."/>
            <person name="Green B.R."/>
            <person name="Grisdale C."/>
            <person name="Hempe F."/>
            <person name="Henrissat B."/>
            <person name="Hoppner M.P."/>
            <person name="Ishida K.-I."/>
            <person name="Kim E."/>
            <person name="Koreny L."/>
            <person name="Kroth P.G."/>
            <person name="Liu Y."/>
            <person name="Malik S.-B."/>
            <person name="Maier U.G."/>
            <person name="McRose D."/>
            <person name="Mock T."/>
            <person name="Neilson J.A."/>
            <person name="Onodera N.T."/>
            <person name="Poole A.M."/>
            <person name="Pritham E.J."/>
            <person name="Richards T.A."/>
            <person name="Rocap G."/>
            <person name="Roy S.W."/>
            <person name="Sarai C."/>
            <person name="Schaack S."/>
            <person name="Shirato S."/>
            <person name="Slamovits C.H."/>
            <person name="Spencer D.F."/>
            <person name="Suzuki S."/>
            <person name="Worden A.Z."/>
            <person name="Zauner S."/>
            <person name="Barry K."/>
            <person name="Bell C."/>
            <person name="Bharti A.K."/>
            <person name="Crow J.A."/>
            <person name="Grimwood J."/>
            <person name="Kramer R."/>
            <person name="Lindquist E."/>
            <person name="Lucas S."/>
            <person name="Salamov A."/>
            <person name="McFadden G.I."/>
            <person name="Lane C.E."/>
            <person name="Keeling P.J."/>
            <person name="Gray M.W."/>
            <person name="Grigoriev I.V."/>
            <person name="Archibald J.M."/>
        </authorList>
    </citation>
    <scope>NUCLEOTIDE SEQUENCE</scope>
    <source>
        <strain evidence="4">CCMP2712</strain>
    </source>
</reference>
<dbReference type="SMART" id="SM00228">
    <property type="entry name" value="PDZ"/>
    <property type="match status" value="1"/>
</dbReference>
<dbReference type="OrthoDB" id="165498at2759"/>
<dbReference type="PROSITE" id="PS50106">
    <property type="entry name" value="PDZ"/>
    <property type="match status" value="1"/>
</dbReference>
<dbReference type="HOGENOM" id="CLU_1734956_0_0_1"/>
<feature type="domain" description="PDZ" evidence="1">
    <location>
        <begin position="30"/>
        <end position="87"/>
    </location>
</feature>
<accession>L1JGS9</accession>
<keyword evidence="4" id="KW-1185">Reference proteome</keyword>
<dbReference type="PaxDb" id="55529-EKX47275"/>
<dbReference type="Pfam" id="PF17820">
    <property type="entry name" value="PDZ_6"/>
    <property type="match status" value="1"/>
</dbReference>
<reference evidence="2 4" key="1">
    <citation type="journal article" date="2012" name="Nature">
        <title>Algal genomes reveal evolutionary mosaicism and the fate of nucleomorphs.</title>
        <authorList>
            <consortium name="DOE Joint Genome Institute"/>
            <person name="Curtis B.A."/>
            <person name="Tanifuji G."/>
            <person name="Burki F."/>
            <person name="Gruber A."/>
            <person name="Irimia M."/>
            <person name="Maruyama S."/>
            <person name="Arias M.C."/>
            <person name="Ball S.G."/>
            <person name="Gile G.H."/>
            <person name="Hirakawa Y."/>
            <person name="Hopkins J.F."/>
            <person name="Kuo A."/>
            <person name="Rensing S.A."/>
            <person name="Schmutz J."/>
            <person name="Symeonidi A."/>
            <person name="Elias M."/>
            <person name="Eveleigh R.J."/>
            <person name="Herman E.K."/>
            <person name="Klute M.J."/>
            <person name="Nakayama T."/>
            <person name="Obornik M."/>
            <person name="Reyes-Prieto A."/>
            <person name="Armbrust E.V."/>
            <person name="Aves S.J."/>
            <person name="Beiko R.G."/>
            <person name="Coutinho P."/>
            <person name="Dacks J.B."/>
            <person name="Durnford D.G."/>
            <person name="Fast N.M."/>
            <person name="Green B.R."/>
            <person name="Grisdale C.J."/>
            <person name="Hempel F."/>
            <person name="Henrissat B."/>
            <person name="Hoppner M.P."/>
            <person name="Ishida K."/>
            <person name="Kim E."/>
            <person name="Koreny L."/>
            <person name="Kroth P.G."/>
            <person name="Liu Y."/>
            <person name="Malik S.B."/>
            <person name="Maier U.G."/>
            <person name="McRose D."/>
            <person name="Mock T."/>
            <person name="Neilson J.A."/>
            <person name="Onodera N.T."/>
            <person name="Poole A.M."/>
            <person name="Pritham E.J."/>
            <person name="Richards T.A."/>
            <person name="Rocap G."/>
            <person name="Roy S.W."/>
            <person name="Sarai C."/>
            <person name="Schaack S."/>
            <person name="Shirato S."/>
            <person name="Slamovits C.H."/>
            <person name="Spencer D.F."/>
            <person name="Suzuki S."/>
            <person name="Worden A.Z."/>
            <person name="Zauner S."/>
            <person name="Barry K."/>
            <person name="Bell C."/>
            <person name="Bharti A.K."/>
            <person name="Crow J.A."/>
            <person name="Grimwood J."/>
            <person name="Kramer R."/>
            <person name="Lindquist E."/>
            <person name="Lucas S."/>
            <person name="Salamov A."/>
            <person name="McFadden G.I."/>
            <person name="Lane C.E."/>
            <person name="Keeling P.J."/>
            <person name="Gray M.W."/>
            <person name="Grigoriev I.V."/>
            <person name="Archibald J.M."/>
        </authorList>
    </citation>
    <scope>NUCLEOTIDE SEQUENCE</scope>
    <source>
        <strain evidence="2 4">CCMP2712</strain>
    </source>
</reference>
<evidence type="ECO:0000259" key="1">
    <source>
        <dbReference type="PROSITE" id="PS50106"/>
    </source>
</evidence>
<name>L1JGS9_GUITC</name>